<evidence type="ECO:0000313" key="2">
    <source>
        <dbReference type="Proteomes" id="UP000308600"/>
    </source>
</evidence>
<proteinExistence type="predicted"/>
<organism evidence="1 2">
    <name type="scientific">Pluteus cervinus</name>
    <dbReference type="NCBI Taxonomy" id="181527"/>
    <lineage>
        <taxon>Eukaryota</taxon>
        <taxon>Fungi</taxon>
        <taxon>Dikarya</taxon>
        <taxon>Basidiomycota</taxon>
        <taxon>Agaricomycotina</taxon>
        <taxon>Agaricomycetes</taxon>
        <taxon>Agaricomycetidae</taxon>
        <taxon>Agaricales</taxon>
        <taxon>Pluteineae</taxon>
        <taxon>Pluteaceae</taxon>
        <taxon>Pluteus</taxon>
    </lineage>
</organism>
<keyword evidence="2" id="KW-1185">Reference proteome</keyword>
<gene>
    <name evidence="1" type="ORF">BDN72DRAFT_869601</name>
</gene>
<accession>A0ACD3B298</accession>
<keyword evidence="1" id="KW-0378">Hydrolase</keyword>
<evidence type="ECO:0000313" key="1">
    <source>
        <dbReference type="EMBL" id="TFK72150.1"/>
    </source>
</evidence>
<dbReference type="Proteomes" id="UP000308600">
    <property type="component" value="Unassembled WGS sequence"/>
</dbReference>
<protein>
    <submittedName>
        <fullName evidence="1">Glycoside hydrolase family 10 protein</fullName>
    </submittedName>
</protein>
<dbReference type="EMBL" id="ML208288">
    <property type="protein sequence ID" value="TFK72150.1"/>
    <property type="molecule type" value="Genomic_DNA"/>
</dbReference>
<name>A0ACD3B298_9AGAR</name>
<reference evidence="1 2" key="1">
    <citation type="journal article" date="2019" name="Nat. Ecol. Evol.">
        <title>Megaphylogeny resolves global patterns of mushroom evolution.</title>
        <authorList>
            <person name="Varga T."/>
            <person name="Krizsan K."/>
            <person name="Foldi C."/>
            <person name="Dima B."/>
            <person name="Sanchez-Garcia M."/>
            <person name="Sanchez-Ramirez S."/>
            <person name="Szollosi G.J."/>
            <person name="Szarkandi J.G."/>
            <person name="Papp V."/>
            <person name="Albert L."/>
            <person name="Andreopoulos W."/>
            <person name="Angelini C."/>
            <person name="Antonin V."/>
            <person name="Barry K.W."/>
            <person name="Bougher N.L."/>
            <person name="Buchanan P."/>
            <person name="Buyck B."/>
            <person name="Bense V."/>
            <person name="Catcheside P."/>
            <person name="Chovatia M."/>
            <person name="Cooper J."/>
            <person name="Damon W."/>
            <person name="Desjardin D."/>
            <person name="Finy P."/>
            <person name="Geml J."/>
            <person name="Haridas S."/>
            <person name="Hughes K."/>
            <person name="Justo A."/>
            <person name="Karasinski D."/>
            <person name="Kautmanova I."/>
            <person name="Kiss B."/>
            <person name="Kocsube S."/>
            <person name="Kotiranta H."/>
            <person name="LaButti K.M."/>
            <person name="Lechner B.E."/>
            <person name="Liimatainen K."/>
            <person name="Lipzen A."/>
            <person name="Lukacs Z."/>
            <person name="Mihaltcheva S."/>
            <person name="Morgado L.N."/>
            <person name="Niskanen T."/>
            <person name="Noordeloos M.E."/>
            <person name="Ohm R.A."/>
            <person name="Ortiz-Santana B."/>
            <person name="Ovrebo C."/>
            <person name="Racz N."/>
            <person name="Riley R."/>
            <person name="Savchenko A."/>
            <person name="Shiryaev A."/>
            <person name="Soop K."/>
            <person name="Spirin V."/>
            <person name="Szebenyi C."/>
            <person name="Tomsovsky M."/>
            <person name="Tulloss R.E."/>
            <person name="Uehling J."/>
            <person name="Grigoriev I.V."/>
            <person name="Vagvolgyi C."/>
            <person name="Papp T."/>
            <person name="Martin F.M."/>
            <person name="Miettinen O."/>
            <person name="Hibbett D.S."/>
            <person name="Nagy L.G."/>
        </authorList>
    </citation>
    <scope>NUCLEOTIDE SEQUENCE [LARGE SCALE GENOMIC DNA]</scope>
    <source>
        <strain evidence="1 2">NL-1719</strain>
    </source>
</reference>
<sequence>MRESLACTSTTGITTNVALVKSQFGGITPEHSMTWGVIEPSPGIFNFTGPDSIVSWAISNQKLIRGYTFVWHSQLPSWASSFNDRATLVGFYLEIFNEDGSLRNSIFSAVLGESFVTIAFQAARAADPNAKLYINDYSLDSKNAKVRGVVGRINSDTTKLIDSLGTQVHLSAGGTGGVQAAPTALAATGLDVAITELDIVGAAPNDYVAVARACIAVPQCVSITSWGNSWRAGSTPLLCDSNYSPKPAYTAILQALR</sequence>